<evidence type="ECO:0000313" key="1">
    <source>
        <dbReference type="EMBL" id="SEH51529.1"/>
    </source>
</evidence>
<organism evidence="1 2">
    <name type="scientific">Magnetospirillum fulvum</name>
    <name type="common">Rhodospirillum fulvum</name>
    <dbReference type="NCBI Taxonomy" id="1082"/>
    <lineage>
        <taxon>Bacteria</taxon>
        <taxon>Pseudomonadati</taxon>
        <taxon>Pseudomonadota</taxon>
        <taxon>Alphaproteobacteria</taxon>
        <taxon>Rhodospirillales</taxon>
        <taxon>Rhodospirillaceae</taxon>
        <taxon>Magnetospirillum</taxon>
    </lineage>
</organism>
<proteinExistence type="predicted"/>
<dbReference type="Pfam" id="PF13242">
    <property type="entry name" value="Hydrolase_like"/>
    <property type="match status" value="1"/>
</dbReference>
<dbReference type="NCBIfam" id="TIGR01460">
    <property type="entry name" value="HAD-SF-IIA"/>
    <property type="match status" value="1"/>
</dbReference>
<gene>
    <name evidence="1" type="ORF">SAMN04244559_02729</name>
</gene>
<dbReference type="NCBIfam" id="TIGR01459">
    <property type="entry name" value="HAD-SF-IIA-hyp4"/>
    <property type="match status" value="1"/>
</dbReference>
<dbReference type="PANTHER" id="PTHR19288:SF90">
    <property type="entry name" value="OS08G0542600 PROTEIN"/>
    <property type="match status" value="1"/>
</dbReference>
<dbReference type="OrthoDB" id="9791073at2"/>
<dbReference type="SUPFAM" id="SSF56784">
    <property type="entry name" value="HAD-like"/>
    <property type="match status" value="1"/>
</dbReference>
<accession>A0A1H6IQT0</accession>
<dbReference type="EMBL" id="FNWO01000012">
    <property type="protein sequence ID" value="SEH51529.1"/>
    <property type="molecule type" value="Genomic_DNA"/>
</dbReference>
<name>A0A1H6IQT0_MAGFU</name>
<dbReference type="InterPro" id="IPR006439">
    <property type="entry name" value="HAD-SF_hydro_IA"/>
</dbReference>
<dbReference type="GO" id="GO:0016791">
    <property type="term" value="F:phosphatase activity"/>
    <property type="evidence" value="ECO:0007669"/>
    <property type="project" value="TreeGrafter"/>
</dbReference>
<protein>
    <submittedName>
        <fullName evidence="1">HAD-superfamily class IIA hydrolase, TIGR01459</fullName>
    </submittedName>
</protein>
<dbReference type="GO" id="GO:0005737">
    <property type="term" value="C:cytoplasm"/>
    <property type="evidence" value="ECO:0007669"/>
    <property type="project" value="TreeGrafter"/>
</dbReference>
<dbReference type="PANTHER" id="PTHR19288">
    <property type="entry name" value="4-NITROPHENYLPHOSPHATASE-RELATED"/>
    <property type="match status" value="1"/>
</dbReference>
<dbReference type="RefSeq" id="WP_074769497.1">
    <property type="nucleotide sequence ID" value="NZ_FNWO01000012.1"/>
</dbReference>
<dbReference type="Gene3D" id="3.40.50.1000">
    <property type="entry name" value="HAD superfamily/HAD-like"/>
    <property type="match status" value="2"/>
</dbReference>
<dbReference type="Pfam" id="PF13344">
    <property type="entry name" value="Hydrolase_6"/>
    <property type="match status" value="1"/>
</dbReference>
<dbReference type="InterPro" id="IPR023214">
    <property type="entry name" value="HAD_sf"/>
</dbReference>
<dbReference type="NCBIfam" id="TIGR01549">
    <property type="entry name" value="HAD-SF-IA-v1"/>
    <property type="match status" value="1"/>
</dbReference>
<evidence type="ECO:0000313" key="2">
    <source>
        <dbReference type="Proteomes" id="UP000182983"/>
    </source>
</evidence>
<keyword evidence="1" id="KW-0378">Hydrolase</keyword>
<dbReference type="InterPro" id="IPR036412">
    <property type="entry name" value="HAD-like_sf"/>
</dbReference>
<keyword evidence="2" id="KW-1185">Reference proteome</keyword>
<dbReference type="AlphaFoldDB" id="A0A1H6IQT0"/>
<reference evidence="2" key="1">
    <citation type="submission" date="2016-10" db="EMBL/GenBank/DDBJ databases">
        <authorList>
            <person name="Varghese N."/>
            <person name="Submissions S."/>
        </authorList>
    </citation>
    <scope>NUCLEOTIDE SEQUENCE [LARGE SCALE GENOMIC DNA]</scope>
    <source>
        <strain evidence="2">DSM 13234</strain>
    </source>
</reference>
<dbReference type="InterPro" id="IPR006356">
    <property type="entry name" value="HAD-SF_hydro_IIA_hyp3"/>
</dbReference>
<dbReference type="CDD" id="cd07525">
    <property type="entry name" value="HAD_like"/>
    <property type="match status" value="1"/>
</dbReference>
<sequence length="288" mass="31066">MTDLAAGLSDLIEGYDGLILDLWGVVHDGVAAYPDVADCLTALRAAGKRTLLLSNAPRRSAALIAQLSAMGIDRALYDEALSSGDAVHQGLERRDEPDFAALGRRLYHLGPERDRNVFDDLEYEAVELGEADFVLNTGPVDLAESASDYRPILTVARARVLPMICANPDREVIRQGKRIVCAGALADIYRSLGGVVVERGKPDPAIYDTALERLGITDRARVLAIGDALHTDIRGARKAGIDSVLVTGGIHAEELGIAWGDQPDPARLDALIRRHGDRPKAALPRLVW</sequence>
<dbReference type="InterPro" id="IPR006357">
    <property type="entry name" value="HAD-SF_hydro_IIA"/>
</dbReference>
<dbReference type="Proteomes" id="UP000182983">
    <property type="component" value="Unassembled WGS sequence"/>
</dbReference>